<dbReference type="GO" id="GO:0004222">
    <property type="term" value="F:metalloendopeptidase activity"/>
    <property type="evidence" value="ECO:0007669"/>
    <property type="project" value="InterPro"/>
</dbReference>
<dbReference type="InterPro" id="IPR011249">
    <property type="entry name" value="Metalloenz_LuxS/M16"/>
</dbReference>
<dbReference type="PROSITE" id="PS00143">
    <property type="entry name" value="INSULINASE"/>
    <property type="match status" value="1"/>
</dbReference>
<keyword evidence="3 12" id="KW-0645">Protease</keyword>
<dbReference type="InterPro" id="IPR011765">
    <property type="entry name" value="Pept_M16_N"/>
</dbReference>
<evidence type="ECO:0000256" key="7">
    <source>
        <dbReference type="ARBA" id="ARBA00023049"/>
    </source>
</evidence>
<evidence type="ECO:0000259" key="11">
    <source>
        <dbReference type="Pfam" id="PF05193"/>
    </source>
</evidence>
<dbReference type="PhylomeDB" id="Q6N1N1"/>
<comment type="cofactor">
    <cofactor evidence="1">
        <name>Zn(2+)</name>
        <dbReference type="ChEBI" id="CHEBI:29105"/>
    </cofactor>
</comment>
<dbReference type="HOGENOM" id="CLU_009902_1_0_5"/>
<evidence type="ECO:0000256" key="6">
    <source>
        <dbReference type="ARBA" id="ARBA00022833"/>
    </source>
</evidence>
<organism evidence="12">
    <name type="scientific">Rhodopseudomonas palustris (strain ATCC BAA-98 / CGA009)</name>
    <dbReference type="NCBI Taxonomy" id="258594"/>
    <lineage>
        <taxon>Bacteria</taxon>
        <taxon>Pseudomonadati</taxon>
        <taxon>Pseudomonadota</taxon>
        <taxon>Alphaproteobacteria</taxon>
        <taxon>Hyphomicrobiales</taxon>
        <taxon>Nitrobacteraceae</taxon>
        <taxon>Rhodopseudomonas</taxon>
    </lineage>
</organism>
<dbReference type="PANTHER" id="PTHR43690:SF17">
    <property type="entry name" value="PROTEIN YHJJ"/>
    <property type="match status" value="1"/>
</dbReference>
<keyword evidence="6" id="KW-0862">Zinc</keyword>
<dbReference type="GO" id="GO:0046872">
    <property type="term" value="F:metal ion binding"/>
    <property type="evidence" value="ECO:0007669"/>
    <property type="project" value="UniProtKB-KW"/>
</dbReference>
<reference evidence="12" key="1">
    <citation type="journal article" date="2004" name="Nat. Biotechnol.">
        <title>Complete genome sequence of the metabolically versatile photosynthetic bacterium Rhodopseudomonas palustris.</title>
        <authorList>
            <person name="Larimer F.W."/>
            <person name="Chain P."/>
            <person name="Hauser L."/>
            <person name="Lamerdin J."/>
            <person name="Malfatti S."/>
            <person name="Do L."/>
            <person name="Land M.L."/>
            <person name="Pelletier D.A."/>
            <person name="Beatty J.T."/>
            <person name="Lang A.S."/>
            <person name="Tabita F.R."/>
            <person name="Gibson J.L."/>
            <person name="Hanson T.E."/>
            <person name="Bobst C."/>
            <person name="Torres J.L."/>
            <person name="Peres C."/>
            <person name="Harrison F.H."/>
            <person name="Gibson J."/>
            <person name="Harwood C.S."/>
        </authorList>
    </citation>
    <scope>NUCLEOTIDE SEQUENCE [LARGE SCALE GENOMIC DNA]</scope>
    <source>
        <strain evidence="12">CGA009</strain>
    </source>
</reference>
<feature type="domain" description="Peptidase M16 C-terminal" evidence="11">
    <location>
        <begin position="231"/>
        <end position="416"/>
    </location>
</feature>
<dbReference type="PANTHER" id="PTHR43690">
    <property type="entry name" value="NARDILYSIN"/>
    <property type="match status" value="1"/>
</dbReference>
<evidence type="ECO:0000256" key="9">
    <source>
        <dbReference type="SAM" id="MobiDB-lite"/>
    </source>
</evidence>
<dbReference type="GO" id="GO:0006508">
    <property type="term" value="P:proteolysis"/>
    <property type="evidence" value="ECO:0007669"/>
    <property type="project" value="UniProtKB-KW"/>
</dbReference>
<dbReference type="SUPFAM" id="SSF63411">
    <property type="entry name" value="LuxS/MPP-like metallohydrolase"/>
    <property type="match status" value="2"/>
</dbReference>
<dbReference type="EMBL" id="BX572607">
    <property type="protein sequence ID" value="CAE29815.1"/>
    <property type="molecule type" value="Genomic_DNA"/>
</dbReference>
<feature type="domain" description="Peptidase M16 N-terminal" evidence="10">
    <location>
        <begin position="77"/>
        <end position="223"/>
    </location>
</feature>
<dbReference type="InterPro" id="IPR007863">
    <property type="entry name" value="Peptidase_M16_C"/>
</dbReference>
<name>Q6N1N1_RHOPA</name>
<keyword evidence="4" id="KW-0479">Metal-binding</keyword>
<protein>
    <submittedName>
        <fullName evidence="12">Protease</fullName>
    </submittedName>
</protein>
<gene>
    <name evidence="12" type="ordered locus">RPA4374</name>
</gene>
<feature type="region of interest" description="Disordered" evidence="9">
    <location>
        <begin position="278"/>
        <end position="297"/>
    </location>
</feature>
<dbReference type="AlphaFoldDB" id="Q6N1N1"/>
<evidence type="ECO:0000256" key="2">
    <source>
        <dbReference type="ARBA" id="ARBA00007261"/>
    </source>
</evidence>
<comment type="similarity">
    <text evidence="2 8">Belongs to the peptidase M16 family.</text>
</comment>
<dbReference type="Pfam" id="PF00675">
    <property type="entry name" value="Peptidase_M16"/>
    <property type="match status" value="1"/>
</dbReference>
<keyword evidence="5" id="KW-0378">Hydrolase</keyword>
<evidence type="ECO:0000259" key="10">
    <source>
        <dbReference type="Pfam" id="PF00675"/>
    </source>
</evidence>
<evidence type="ECO:0000313" key="12">
    <source>
        <dbReference type="EMBL" id="CAE29815.1"/>
    </source>
</evidence>
<evidence type="ECO:0000256" key="1">
    <source>
        <dbReference type="ARBA" id="ARBA00001947"/>
    </source>
</evidence>
<dbReference type="Pfam" id="PF05193">
    <property type="entry name" value="Peptidase_M16_C"/>
    <property type="match status" value="1"/>
</dbReference>
<dbReference type="InterPro" id="IPR001431">
    <property type="entry name" value="Pept_M16_Zn_BS"/>
</dbReference>
<evidence type="ECO:0000256" key="8">
    <source>
        <dbReference type="RuleBase" id="RU004447"/>
    </source>
</evidence>
<dbReference type="Gene3D" id="3.30.830.10">
    <property type="entry name" value="Metalloenzyme, LuxS/M16 peptidase-like"/>
    <property type="match status" value="2"/>
</dbReference>
<dbReference type="InterPro" id="IPR050626">
    <property type="entry name" value="Peptidase_M16"/>
</dbReference>
<evidence type="ECO:0000256" key="5">
    <source>
        <dbReference type="ARBA" id="ARBA00022801"/>
    </source>
</evidence>
<dbReference type="STRING" id="258594.RPA4374"/>
<evidence type="ECO:0000256" key="4">
    <source>
        <dbReference type="ARBA" id="ARBA00022723"/>
    </source>
</evidence>
<evidence type="ECO:0000256" key="3">
    <source>
        <dbReference type="ARBA" id="ARBA00022670"/>
    </source>
</evidence>
<accession>Q6N1N1</accession>
<sequence>MHVSAAADGLRLAFGQAIGLIRPPAWMMPDMTASAVLRRRPLAALAVLAAVVVGTPAAAQTVTAAPPATFTLQNGLRVVVIPDHRTPVVTQMIWYKVGSADETPGKSGLAHFLEHLMFKGTEKHPAGEFSQTVLKIGGNENAFTSYDFTGYFQRVPRSHLEQMMTFEADRMTGLVLKDENVLPERDVVLEEYNMRVANDPDARLTEQIMAALYLNHPYGRPVIGWHQEIAKLDREDALAFYRRFYAPNNATLVIAGDIEADEVRPLAERIYGTIPAQPAIPPQRIRPQEPTPAGPRTVTLADPRVEQPAVRRYYLVPSAHTGAKGDSAALEVLAQLLGHGSNSYLYRALVIDNPLAITVGANYQGNALDDSYFIVAGTPKPGVDFAAIEKKIDEVIADVVANPVRSEDLERVKTQLIAAAVYAQDNQATLARWYGQALTTGLSVQDVQSWPDRIRAVTSDDVRAAAKQWLDRNRSATGYLVTGPAAKQEEKRS</sequence>
<keyword evidence="7" id="KW-0482">Metalloprotease</keyword>
<proteinExistence type="inferred from homology"/>
<dbReference type="eggNOG" id="COG0612">
    <property type="taxonomic scope" value="Bacteria"/>
</dbReference>